<evidence type="ECO:0008006" key="4">
    <source>
        <dbReference type="Google" id="ProtNLM"/>
    </source>
</evidence>
<dbReference type="OrthoDB" id="6126859at2759"/>
<dbReference type="PANTHER" id="PTHR46641">
    <property type="entry name" value="FMRFAMIDE RECEPTOR-RELATED"/>
    <property type="match status" value="1"/>
</dbReference>
<organism evidence="2 3">
    <name type="scientific">Pomacea canaliculata</name>
    <name type="common">Golden apple snail</name>
    <dbReference type="NCBI Taxonomy" id="400727"/>
    <lineage>
        <taxon>Eukaryota</taxon>
        <taxon>Metazoa</taxon>
        <taxon>Spiralia</taxon>
        <taxon>Lophotrochozoa</taxon>
        <taxon>Mollusca</taxon>
        <taxon>Gastropoda</taxon>
        <taxon>Caenogastropoda</taxon>
        <taxon>Architaenioglossa</taxon>
        <taxon>Ampullarioidea</taxon>
        <taxon>Ampullariidae</taxon>
        <taxon>Pomacea</taxon>
    </lineage>
</organism>
<dbReference type="EMBL" id="PZQS01000011">
    <property type="protein sequence ID" value="PVD22393.1"/>
    <property type="molecule type" value="Genomic_DNA"/>
</dbReference>
<name>A0A2T7NMK3_POMCA</name>
<keyword evidence="3" id="KW-1185">Reference proteome</keyword>
<keyword evidence="1" id="KW-1133">Transmembrane helix</keyword>
<feature type="transmembrane region" description="Helical" evidence="1">
    <location>
        <begin position="80"/>
        <end position="101"/>
    </location>
</feature>
<feature type="transmembrane region" description="Helical" evidence="1">
    <location>
        <begin position="156"/>
        <end position="175"/>
    </location>
</feature>
<sequence>MPYTPPHPMGNLARPMAVIPTEGAISAALYLTTALSTVSSTDDEVSNFSTDCIQVMHQDYPDDPISTEVEHLIGKIREAIVMPILFVTGVMGSVVSLVAFYRQNLNNRINLCLFSLELVNLINISFLFILNFDSLYRPFDEGDIGVVGAFVTNSKMLGMLGFMYGAMFLSAVVSCERIIHLFEPEVRFAGRYNNSYFLLVNIAETGSILNSSIDFFVYYSAGTKFRDTVHEMFPCLHRKSSHPQIQGKKQHNTYL</sequence>
<reference evidence="2 3" key="1">
    <citation type="submission" date="2018-04" db="EMBL/GenBank/DDBJ databases">
        <title>The genome of golden apple snail Pomacea canaliculata provides insight into stress tolerance and invasive adaptation.</title>
        <authorList>
            <person name="Liu C."/>
            <person name="Liu B."/>
            <person name="Ren Y."/>
            <person name="Zhang Y."/>
            <person name="Wang H."/>
            <person name="Li S."/>
            <person name="Jiang F."/>
            <person name="Yin L."/>
            <person name="Zhang G."/>
            <person name="Qian W."/>
            <person name="Fan W."/>
        </authorList>
    </citation>
    <scope>NUCLEOTIDE SEQUENCE [LARGE SCALE GENOMIC DNA]</scope>
    <source>
        <strain evidence="2">SZHN2017</strain>
        <tissue evidence="2">Muscle</tissue>
    </source>
</reference>
<dbReference type="SUPFAM" id="SSF81321">
    <property type="entry name" value="Family A G protein-coupled receptor-like"/>
    <property type="match status" value="1"/>
</dbReference>
<feature type="transmembrane region" description="Helical" evidence="1">
    <location>
        <begin position="113"/>
        <end position="136"/>
    </location>
</feature>
<gene>
    <name evidence="2" type="ORF">C0Q70_18204</name>
</gene>
<dbReference type="InterPro" id="IPR052954">
    <property type="entry name" value="GPCR-Ligand_Int"/>
</dbReference>
<evidence type="ECO:0000313" key="2">
    <source>
        <dbReference type="EMBL" id="PVD22393.1"/>
    </source>
</evidence>
<evidence type="ECO:0000256" key="1">
    <source>
        <dbReference type="SAM" id="Phobius"/>
    </source>
</evidence>
<dbReference type="Proteomes" id="UP000245119">
    <property type="component" value="Linkage Group LG11"/>
</dbReference>
<keyword evidence="1" id="KW-0812">Transmembrane</keyword>
<dbReference type="PANTHER" id="PTHR46641:SF2">
    <property type="entry name" value="FMRFAMIDE RECEPTOR"/>
    <property type="match status" value="1"/>
</dbReference>
<dbReference type="Gene3D" id="1.20.1070.10">
    <property type="entry name" value="Rhodopsin 7-helix transmembrane proteins"/>
    <property type="match status" value="1"/>
</dbReference>
<evidence type="ECO:0000313" key="3">
    <source>
        <dbReference type="Proteomes" id="UP000245119"/>
    </source>
</evidence>
<keyword evidence="1" id="KW-0472">Membrane</keyword>
<accession>A0A2T7NMK3</accession>
<dbReference type="AlphaFoldDB" id="A0A2T7NMK3"/>
<comment type="caution">
    <text evidence="2">The sequence shown here is derived from an EMBL/GenBank/DDBJ whole genome shotgun (WGS) entry which is preliminary data.</text>
</comment>
<protein>
    <recommendedName>
        <fullName evidence="4">G-protein coupled receptors family 1 profile domain-containing protein</fullName>
    </recommendedName>
</protein>
<proteinExistence type="predicted"/>
<feature type="transmembrane region" description="Helical" evidence="1">
    <location>
        <begin position="196"/>
        <end position="219"/>
    </location>
</feature>